<accession>A0A7W4IAN4</accession>
<evidence type="ECO:0000313" key="1">
    <source>
        <dbReference type="EMBL" id="MBB2159355.1"/>
    </source>
</evidence>
<evidence type="ECO:0000313" key="2">
    <source>
        <dbReference type="Proteomes" id="UP000589085"/>
    </source>
</evidence>
<sequence length="122" mass="12925">MTGARDLNSPLISLQLCNPDGTLTAQGQAFMRRMWERTGYAPGVDAAWVATEADIGVLMSGLAESAGTQAMAQAQAALDEARMVLLDAQAIRAEARMALDEARDSAILSITARMPARDGTRS</sequence>
<dbReference type="EMBL" id="JABEQJ010000003">
    <property type="protein sequence ID" value="MBB2159355.1"/>
    <property type="molecule type" value="Genomic_DNA"/>
</dbReference>
<comment type="caution">
    <text evidence="1">The sequence shown here is derived from an EMBL/GenBank/DDBJ whole genome shotgun (WGS) entry which is preliminary data.</text>
</comment>
<protein>
    <submittedName>
        <fullName evidence="1">Uncharacterized protein</fullName>
    </submittedName>
</protein>
<organism evidence="1 2">
    <name type="scientific">Gluconacetobacter sacchari</name>
    <dbReference type="NCBI Taxonomy" id="92759"/>
    <lineage>
        <taxon>Bacteria</taxon>
        <taxon>Pseudomonadati</taxon>
        <taxon>Pseudomonadota</taxon>
        <taxon>Alphaproteobacteria</taxon>
        <taxon>Acetobacterales</taxon>
        <taxon>Acetobacteraceae</taxon>
        <taxon>Gluconacetobacter</taxon>
    </lineage>
</organism>
<dbReference type="RefSeq" id="WP_182996213.1">
    <property type="nucleotide sequence ID" value="NZ_JABEQJ010000003.1"/>
</dbReference>
<name>A0A7W4IAN4_9PROT</name>
<dbReference type="Proteomes" id="UP000589085">
    <property type="component" value="Unassembled WGS sequence"/>
</dbReference>
<dbReference type="AlphaFoldDB" id="A0A7W4IAN4"/>
<proteinExistence type="predicted"/>
<reference evidence="1 2" key="1">
    <citation type="submission" date="2020-04" db="EMBL/GenBank/DDBJ databases">
        <title>Description of novel Gluconacetobacter.</title>
        <authorList>
            <person name="Sombolestani A."/>
        </authorList>
    </citation>
    <scope>NUCLEOTIDE SEQUENCE [LARGE SCALE GENOMIC DNA]</scope>
    <source>
        <strain evidence="1 2">LMG 19747</strain>
    </source>
</reference>
<gene>
    <name evidence="1" type="ORF">HLH48_04045</name>
</gene>